<proteinExistence type="predicted"/>
<keyword evidence="2" id="KW-1185">Reference proteome</keyword>
<sequence>MVTQTLNDLKKIDRDFLSTKKKSKQLYESNDGPINDPLHSYTINVHNIIFDCVIQNPNNFCIDKSLKEDSLKGIHLKIVPFMPDLYHGQFCQENCINDQYKEDIEVMSDEEKNEQNYIDNERYSHNAEGTKEKCYVCCFSVIVNYILFGNAYPGLNFAYKLLLTFSITSNRISSMSPDNLASFILISIEKEILTKINLNDIINKVAAYSETLKRKL</sequence>
<protein>
    <submittedName>
        <fullName evidence="1">Uncharacterized protein</fullName>
    </submittedName>
</protein>
<gene>
    <name evidence="1" type="ORF">AGLY_006794</name>
</gene>
<dbReference type="Proteomes" id="UP000475862">
    <property type="component" value="Unassembled WGS sequence"/>
</dbReference>
<organism evidence="1 2">
    <name type="scientific">Aphis glycines</name>
    <name type="common">Soybean aphid</name>
    <dbReference type="NCBI Taxonomy" id="307491"/>
    <lineage>
        <taxon>Eukaryota</taxon>
        <taxon>Metazoa</taxon>
        <taxon>Ecdysozoa</taxon>
        <taxon>Arthropoda</taxon>
        <taxon>Hexapoda</taxon>
        <taxon>Insecta</taxon>
        <taxon>Pterygota</taxon>
        <taxon>Neoptera</taxon>
        <taxon>Paraneoptera</taxon>
        <taxon>Hemiptera</taxon>
        <taxon>Sternorrhyncha</taxon>
        <taxon>Aphidomorpha</taxon>
        <taxon>Aphidoidea</taxon>
        <taxon>Aphididae</taxon>
        <taxon>Aphidini</taxon>
        <taxon>Aphis</taxon>
        <taxon>Aphis</taxon>
    </lineage>
</organism>
<evidence type="ECO:0000313" key="2">
    <source>
        <dbReference type="Proteomes" id="UP000475862"/>
    </source>
</evidence>
<evidence type="ECO:0000313" key="1">
    <source>
        <dbReference type="EMBL" id="KAE9536987.1"/>
    </source>
</evidence>
<reference evidence="1 2" key="1">
    <citation type="submission" date="2019-08" db="EMBL/GenBank/DDBJ databases">
        <title>The genome of the soybean aphid Biotype 1, its phylome, world population structure and adaptation to the North American continent.</title>
        <authorList>
            <person name="Giordano R."/>
            <person name="Donthu R.K."/>
            <person name="Hernandez A.G."/>
            <person name="Wright C.L."/>
            <person name="Zimin A.V."/>
        </authorList>
    </citation>
    <scope>NUCLEOTIDE SEQUENCE [LARGE SCALE GENOMIC DNA]</scope>
    <source>
        <tissue evidence="1">Whole aphids</tissue>
    </source>
</reference>
<feature type="non-terminal residue" evidence="1">
    <location>
        <position position="216"/>
    </location>
</feature>
<dbReference type="EMBL" id="VYZN01000019">
    <property type="protein sequence ID" value="KAE9536987.1"/>
    <property type="molecule type" value="Genomic_DNA"/>
</dbReference>
<name>A0A6G0TSL4_APHGL</name>
<dbReference type="OrthoDB" id="6624805at2759"/>
<dbReference type="AlphaFoldDB" id="A0A6G0TSL4"/>
<comment type="caution">
    <text evidence="1">The sequence shown here is derived from an EMBL/GenBank/DDBJ whole genome shotgun (WGS) entry which is preliminary data.</text>
</comment>
<accession>A0A6G0TSL4</accession>